<sequence length="540" mass="57714">VRIQLGGRRVGGWVVADHVEPPVGVNLRPLAKLSGLGPEAEIIELARWAAHRWVGRLAGFLATASPPTVVAAPGPPPSARPVPEVAQSWAARAFTSDRTVLRLPPSVDPSPVAVEAARLGDALVLVPSTDRARLLAVRLRRAGLPVALLPRDWAAAAAGGLVVGSRGAAFGPVGDLAAVLVVDEHDEAYQEERSPTWHARDVVVERARRAGVPCLLTSPSPSLEALAWGDLLVPSRAEERAGWPVVDLVDRRSDDPTRAGLFSDALVSVLRTDDDDPVVCVLNRRGRSRLLACDGCGALARCEEHRVPLAQDGDGMLACRVSGDRRPVVCHACGSTRFRNLRAGVTRVREELEALAGRPVIEVTGGTDPGKLPDAGVYVGTEAVLHRIERASRVVFLEFDQELLAPRFRAAEQAMTLLVRAARLLGPRSNGGRLVVQTRQSDHEVLQAALHADPGRLAGPESERRRLLALPPHTALARVSGAVAGEFVDRLGRPDGIDVLGPRDGAWLVRAADHDRLAEALAGVERPRGRLHLQVDPARV</sequence>
<evidence type="ECO:0008006" key="5">
    <source>
        <dbReference type="Google" id="ProtNLM"/>
    </source>
</evidence>
<evidence type="ECO:0000256" key="2">
    <source>
        <dbReference type="ARBA" id="ARBA00022840"/>
    </source>
</evidence>
<keyword evidence="3" id="KW-0238">DNA-binding</keyword>
<dbReference type="Gene3D" id="3.40.50.300">
    <property type="entry name" value="P-loop containing nucleotide triphosphate hydrolases"/>
    <property type="match status" value="1"/>
</dbReference>
<dbReference type="InterPro" id="IPR042115">
    <property type="entry name" value="PriA_3primeBD_sf"/>
</dbReference>
<dbReference type="GO" id="GO:0006310">
    <property type="term" value="P:DNA recombination"/>
    <property type="evidence" value="ECO:0007669"/>
    <property type="project" value="TreeGrafter"/>
</dbReference>
<keyword evidence="2" id="KW-0067">ATP-binding</keyword>
<feature type="non-terminal residue" evidence="4">
    <location>
        <position position="1"/>
    </location>
</feature>
<dbReference type="GO" id="GO:0005524">
    <property type="term" value="F:ATP binding"/>
    <property type="evidence" value="ECO:0007669"/>
    <property type="project" value="UniProtKB-KW"/>
</dbReference>
<dbReference type="GO" id="GO:0003677">
    <property type="term" value="F:DNA binding"/>
    <property type="evidence" value="ECO:0007669"/>
    <property type="project" value="UniProtKB-KW"/>
</dbReference>
<dbReference type="Gene3D" id="3.40.1440.60">
    <property type="entry name" value="PriA, 3(prime) DNA-binding domain"/>
    <property type="match status" value="1"/>
</dbReference>
<dbReference type="AlphaFoldDB" id="A0A381SD93"/>
<organism evidence="4">
    <name type="scientific">marine metagenome</name>
    <dbReference type="NCBI Taxonomy" id="408172"/>
    <lineage>
        <taxon>unclassified sequences</taxon>
        <taxon>metagenomes</taxon>
        <taxon>ecological metagenomes</taxon>
    </lineage>
</organism>
<dbReference type="GO" id="GO:0043138">
    <property type="term" value="F:3'-5' DNA helicase activity"/>
    <property type="evidence" value="ECO:0007669"/>
    <property type="project" value="TreeGrafter"/>
</dbReference>
<dbReference type="PANTHER" id="PTHR30580:SF0">
    <property type="entry name" value="PRIMOSOMAL PROTEIN N"/>
    <property type="match status" value="1"/>
</dbReference>
<accession>A0A381SD93</accession>
<dbReference type="GO" id="GO:0006270">
    <property type="term" value="P:DNA replication initiation"/>
    <property type="evidence" value="ECO:0007669"/>
    <property type="project" value="TreeGrafter"/>
</dbReference>
<dbReference type="EMBL" id="UINC01002906">
    <property type="protein sequence ID" value="SVA01469.1"/>
    <property type="molecule type" value="Genomic_DNA"/>
</dbReference>
<evidence type="ECO:0000313" key="4">
    <source>
        <dbReference type="EMBL" id="SVA01469.1"/>
    </source>
</evidence>
<reference evidence="4" key="1">
    <citation type="submission" date="2018-05" db="EMBL/GenBank/DDBJ databases">
        <authorList>
            <person name="Lanie J.A."/>
            <person name="Ng W.-L."/>
            <person name="Kazmierczak K.M."/>
            <person name="Andrzejewski T.M."/>
            <person name="Davidsen T.M."/>
            <person name="Wayne K.J."/>
            <person name="Tettelin H."/>
            <person name="Glass J.I."/>
            <person name="Rusch D."/>
            <person name="Podicherti R."/>
            <person name="Tsui H.-C.T."/>
            <person name="Winkler M.E."/>
        </authorList>
    </citation>
    <scope>NUCLEOTIDE SEQUENCE</scope>
</reference>
<dbReference type="GO" id="GO:0006302">
    <property type="term" value="P:double-strand break repair"/>
    <property type="evidence" value="ECO:0007669"/>
    <property type="project" value="TreeGrafter"/>
</dbReference>
<dbReference type="InterPro" id="IPR027417">
    <property type="entry name" value="P-loop_NTPase"/>
</dbReference>
<name>A0A381SD93_9ZZZZ</name>
<protein>
    <recommendedName>
        <fullName evidence="5">Helicase ATP-binding domain-containing protein</fullName>
    </recommendedName>
</protein>
<evidence type="ECO:0000256" key="1">
    <source>
        <dbReference type="ARBA" id="ARBA00022741"/>
    </source>
</evidence>
<dbReference type="PANTHER" id="PTHR30580">
    <property type="entry name" value="PRIMOSOMAL PROTEIN N"/>
    <property type="match status" value="1"/>
</dbReference>
<proteinExistence type="predicted"/>
<gene>
    <name evidence="4" type="ORF">METZ01_LOCUS54323</name>
</gene>
<evidence type="ECO:0000256" key="3">
    <source>
        <dbReference type="ARBA" id="ARBA00023125"/>
    </source>
</evidence>
<keyword evidence="1" id="KW-0547">Nucleotide-binding</keyword>